<evidence type="ECO:0000313" key="5">
    <source>
        <dbReference type="EMBL" id="KAJ7317278.1"/>
    </source>
</evidence>
<dbReference type="Gene3D" id="2.60.40.10">
    <property type="entry name" value="Immunoglobulins"/>
    <property type="match status" value="2"/>
</dbReference>
<dbReference type="InterPro" id="IPR036179">
    <property type="entry name" value="Ig-like_dom_sf"/>
</dbReference>
<dbReference type="PRINTS" id="PR01407">
    <property type="entry name" value="BUTYPHLNCDUF"/>
</dbReference>
<dbReference type="Proteomes" id="UP001142489">
    <property type="component" value="Unassembled WGS sequence"/>
</dbReference>
<keyword evidence="2" id="KW-0528">Neurotoxin</keyword>
<comment type="function">
    <text evidence="3">Neurotoxin that produces dose-dependent hypolocomotion and hyperalgesia in mice. May directly act on the central nervous system, as it is 6500-fold more potent when administered intracerebroventricularly than intraperitoneal.</text>
</comment>
<dbReference type="InterPro" id="IPR013783">
    <property type="entry name" value="Ig-like_fold"/>
</dbReference>
<dbReference type="OrthoDB" id="6270329at2759"/>
<protein>
    <recommendedName>
        <fullName evidence="4">B30.2/SPRY domain-containing protein</fullName>
    </recommendedName>
</protein>
<dbReference type="InterPro" id="IPR001870">
    <property type="entry name" value="B30.2/SPRY"/>
</dbReference>
<keyword evidence="2" id="KW-0800">Toxin</keyword>
<dbReference type="PROSITE" id="PS50188">
    <property type="entry name" value="B302_SPRY"/>
    <property type="match status" value="1"/>
</dbReference>
<dbReference type="PANTHER" id="PTHR24103">
    <property type="entry name" value="E3 UBIQUITIN-PROTEIN LIGASE TRIM"/>
    <property type="match status" value="1"/>
</dbReference>
<dbReference type="SMART" id="SM00589">
    <property type="entry name" value="PRY"/>
    <property type="match status" value="1"/>
</dbReference>
<dbReference type="InterPro" id="IPR043136">
    <property type="entry name" value="B30.2/SPRY_sf"/>
</dbReference>
<comment type="similarity">
    <text evidence="1">Belongs to the ohanin/vespryn family.</text>
</comment>
<dbReference type="InterPro" id="IPR013320">
    <property type="entry name" value="ConA-like_dom_sf"/>
</dbReference>
<evidence type="ECO:0000313" key="6">
    <source>
        <dbReference type="Proteomes" id="UP001142489"/>
    </source>
</evidence>
<evidence type="ECO:0000256" key="2">
    <source>
        <dbReference type="ARBA" id="ARBA00022699"/>
    </source>
</evidence>
<dbReference type="Pfam" id="PF00622">
    <property type="entry name" value="SPRY"/>
    <property type="match status" value="1"/>
</dbReference>
<organism evidence="5 6">
    <name type="scientific">Phrynocephalus forsythii</name>
    <dbReference type="NCBI Taxonomy" id="171643"/>
    <lineage>
        <taxon>Eukaryota</taxon>
        <taxon>Metazoa</taxon>
        <taxon>Chordata</taxon>
        <taxon>Craniata</taxon>
        <taxon>Vertebrata</taxon>
        <taxon>Euteleostomi</taxon>
        <taxon>Lepidosauria</taxon>
        <taxon>Squamata</taxon>
        <taxon>Bifurcata</taxon>
        <taxon>Unidentata</taxon>
        <taxon>Episquamata</taxon>
        <taxon>Toxicofera</taxon>
        <taxon>Iguania</taxon>
        <taxon>Acrodonta</taxon>
        <taxon>Agamidae</taxon>
        <taxon>Agaminae</taxon>
        <taxon>Phrynocephalus</taxon>
    </lineage>
</organism>
<dbReference type="InterPro" id="IPR003877">
    <property type="entry name" value="SPRY_dom"/>
</dbReference>
<dbReference type="SUPFAM" id="SSF48726">
    <property type="entry name" value="Immunoglobulin"/>
    <property type="match status" value="2"/>
</dbReference>
<dbReference type="EMBL" id="JAPFRF010000011">
    <property type="protein sequence ID" value="KAJ7317278.1"/>
    <property type="molecule type" value="Genomic_DNA"/>
</dbReference>
<dbReference type="SUPFAM" id="SSF49899">
    <property type="entry name" value="Concanavalin A-like lectins/glucanases"/>
    <property type="match status" value="1"/>
</dbReference>
<dbReference type="InterPro" id="IPR006574">
    <property type="entry name" value="PRY"/>
</dbReference>
<evidence type="ECO:0000259" key="4">
    <source>
        <dbReference type="PROSITE" id="PS50188"/>
    </source>
</evidence>
<name>A0A9Q1AXP2_9SAUR</name>
<dbReference type="InterPro" id="IPR003879">
    <property type="entry name" value="Butyrophylin_SPRY"/>
</dbReference>
<comment type="caution">
    <text evidence="5">The sequence shown here is derived from an EMBL/GenBank/DDBJ whole genome shotgun (WGS) entry which is preliminary data.</text>
</comment>
<reference evidence="5" key="1">
    <citation type="journal article" date="2023" name="DNA Res.">
        <title>Chromosome-level genome assembly of Phrynocephalus forsythii using third-generation DNA sequencing and Hi-C analysis.</title>
        <authorList>
            <person name="Qi Y."/>
            <person name="Zhao W."/>
            <person name="Zhao Y."/>
            <person name="Niu C."/>
            <person name="Cao S."/>
            <person name="Zhang Y."/>
        </authorList>
    </citation>
    <scope>NUCLEOTIDE SEQUENCE</scope>
    <source>
        <tissue evidence="5">Muscle</tissue>
    </source>
</reference>
<feature type="domain" description="B30.2/SPRY" evidence="4">
    <location>
        <begin position="257"/>
        <end position="448"/>
    </location>
</feature>
<gene>
    <name evidence="5" type="ORF">JRQ81_003440</name>
</gene>
<sequence>MTPSGSAPILVSMTDRCNTSRTTHQWWERECLLHKEVTHSYQNRADIFRNGTLIIRQVELKDAGIYRAIIQTTGAKQKTTVNLTVMEGMAAPLATSKVYSWVIAAIHQTALLPLSFQPPSSSWQFISIKWERMTPSGSVPILVSLMDRCNTSRTIHHWWERECLVHKEVADIYQKRADIFRNGTLVIQQVELKDAGIYHATILTTDNKHEAMINLTVTGGAEALWKLSAANMIRMVLACLALCLLGLLVTELPHNQIQSCLLNCVPCRAAKDSITANLTLDPNTAFPQLYISKDLKNVKWKGMKQPVKKDTLRYDVMASVLSHEGFTSGKICWEVEVVEGGQWWGVGIVRESANRNGPIFLAPAGGYWGVQRIDGQYQAITDPRTNLSLCQPPTRIRVSLDYSEGLVAFFNGDTNEQLFAFPKATFSGERILAWFLIHGWNGELMIHP</sequence>
<evidence type="ECO:0000256" key="1">
    <source>
        <dbReference type="ARBA" id="ARBA00009651"/>
    </source>
</evidence>
<accession>A0A9Q1AXP2</accession>
<proteinExistence type="inferred from homology"/>
<dbReference type="AlphaFoldDB" id="A0A9Q1AXP2"/>
<dbReference type="InterPro" id="IPR050143">
    <property type="entry name" value="TRIM/RBCC"/>
</dbReference>
<keyword evidence="6" id="KW-1185">Reference proteome</keyword>
<dbReference type="SMART" id="SM00449">
    <property type="entry name" value="SPRY"/>
    <property type="match status" value="1"/>
</dbReference>
<dbReference type="Gene3D" id="2.60.120.920">
    <property type="match status" value="1"/>
</dbReference>
<evidence type="ECO:0000256" key="3">
    <source>
        <dbReference type="ARBA" id="ARBA00034460"/>
    </source>
</evidence>
<dbReference type="Pfam" id="PF13765">
    <property type="entry name" value="PRY"/>
    <property type="match status" value="1"/>
</dbReference>